<organism evidence="1 2">
    <name type="scientific">Halovulum marinum</name>
    <dbReference type="NCBI Taxonomy" id="2662447"/>
    <lineage>
        <taxon>Bacteria</taxon>
        <taxon>Pseudomonadati</taxon>
        <taxon>Pseudomonadota</taxon>
        <taxon>Alphaproteobacteria</taxon>
        <taxon>Rhodobacterales</taxon>
        <taxon>Paracoccaceae</taxon>
        <taxon>Halovulum</taxon>
    </lineage>
</organism>
<dbReference type="AlphaFoldDB" id="A0A6L5YVV6"/>
<dbReference type="Proteomes" id="UP000474957">
    <property type="component" value="Unassembled WGS sequence"/>
</dbReference>
<gene>
    <name evidence="1" type="ORF">GE300_01950</name>
</gene>
<dbReference type="RefSeq" id="WP_154444383.1">
    <property type="nucleotide sequence ID" value="NZ_WIND01000001.1"/>
</dbReference>
<comment type="caution">
    <text evidence="1">The sequence shown here is derived from an EMBL/GenBank/DDBJ whole genome shotgun (WGS) entry which is preliminary data.</text>
</comment>
<evidence type="ECO:0000313" key="2">
    <source>
        <dbReference type="Proteomes" id="UP000474957"/>
    </source>
</evidence>
<keyword evidence="2" id="KW-1185">Reference proteome</keyword>
<name>A0A6L5YVV6_9RHOB</name>
<sequence length="277" mass="31028">MRRTHVIGTSHVGAIREGWQTVADRFPDEEMEFFAATRPLFERLHLDDRHRLYLPDAVAARVPQVRNTLMKINGTLSADLHNSDTVLWAGFRWPMQEIGRILADQDIDDIRVAGADRRMSRRAFAAVCRDLAAGFLPDAQWRGWRKPALTVLLMPFRSESALSAPKMEVWNALTARDDGVDTAFEAFFDQMAEVFADHGIAVLRPPAEARRPFGMTRAEYGVGSRGLRGPEHSDEDYVHMNADYGALCLQHYFAGAPEGALGDPMQPQPKIHATGEC</sequence>
<proteinExistence type="predicted"/>
<protein>
    <submittedName>
        <fullName evidence="1">Uncharacterized protein</fullName>
    </submittedName>
</protein>
<accession>A0A6L5YVV6</accession>
<evidence type="ECO:0000313" key="1">
    <source>
        <dbReference type="EMBL" id="MSU88378.1"/>
    </source>
</evidence>
<reference evidence="1 2" key="1">
    <citation type="submission" date="2019-10" db="EMBL/GenBank/DDBJ databases">
        <title>Cognatihalovulum marinum gen. nov. sp. nov., a new member of the family Rhodobacteraceae isolated from deep seawater of the Northwest Indian Ocean.</title>
        <authorList>
            <person name="Ruan C."/>
            <person name="Wang J."/>
            <person name="Zheng X."/>
            <person name="Song L."/>
            <person name="Zhu Y."/>
            <person name="Huang Y."/>
            <person name="Lu Z."/>
            <person name="Du W."/>
            <person name="Huang L."/>
            <person name="Dai X."/>
        </authorList>
    </citation>
    <scope>NUCLEOTIDE SEQUENCE [LARGE SCALE GENOMIC DNA]</scope>
    <source>
        <strain evidence="1 2">2CG4</strain>
    </source>
</reference>
<dbReference type="EMBL" id="WIND01000001">
    <property type="protein sequence ID" value="MSU88378.1"/>
    <property type="molecule type" value="Genomic_DNA"/>
</dbReference>